<keyword evidence="8 13" id="KW-0812">Transmembrane</keyword>
<dbReference type="KEGG" id="sbae:DSM104329_03657"/>
<evidence type="ECO:0000256" key="13">
    <source>
        <dbReference type="SAM" id="Phobius"/>
    </source>
</evidence>
<reference evidence="16" key="1">
    <citation type="journal article" date="2022" name="Int. J. Syst. Evol. Microbiol.">
        <title>Pseudomonas aegrilactucae sp. nov. and Pseudomonas morbosilactucae sp. nov., pathogens causing bacterial rot of lettuce in Japan.</title>
        <authorList>
            <person name="Sawada H."/>
            <person name="Fujikawa T."/>
            <person name="Satou M."/>
        </authorList>
    </citation>
    <scope>NUCLEOTIDE SEQUENCE</scope>
    <source>
        <strain evidence="16">0166_1</strain>
    </source>
</reference>
<gene>
    <name evidence="16" type="primary">aftA</name>
    <name evidence="16" type="ORF">DSM104329_03657</name>
</gene>
<proteinExistence type="inferred from homology"/>
<evidence type="ECO:0000256" key="5">
    <source>
        <dbReference type="ARBA" id="ARBA00020482"/>
    </source>
</evidence>
<evidence type="ECO:0000313" key="17">
    <source>
        <dbReference type="Proteomes" id="UP001162834"/>
    </source>
</evidence>
<feature type="transmembrane region" description="Helical" evidence="13">
    <location>
        <begin position="162"/>
        <end position="182"/>
    </location>
</feature>
<evidence type="ECO:0000256" key="9">
    <source>
        <dbReference type="ARBA" id="ARBA00022989"/>
    </source>
</evidence>
<feature type="domain" description="Arabinofuranosyltransferase AftA N-terminal" evidence="15">
    <location>
        <begin position="15"/>
        <end position="416"/>
    </location>
</feature>
<evidence type="ECO:0000256" key="3">
    <source>
        <dbReference type="ARBA" id="ARBA00009655"/>
    </source>
</evidence>
<feature type="transmembrane region" description="Helical" evidence="13">
    <location>
        <begin position="42"/>
        <end position="64"/>
    </location>
</feature>
<dbReference type="Pfam" id="PF12249">
    <property type="entry name" value="AftA_C"/>
    <property type="match status" value="1"/>
</dbReference>
<protein>
    <recommendedName>
        <fullName evidence="5">Galactan 5-O-arabinofuranosyltransferase</fullName>
        <ecNumber evidence="4">2.4.2.46</ecNumber>
    </recommendedName>
    <alternativeName>
        <fullName evidence="11">Arabinofuranosyltransferase AftA</fullName>
    </alternativeName>
</protein>
<dbReference type="InterPro" id="IPR020963">
    <property type="entry name" value="ArabinofuranosylTrfase_AftA_N"/>
</dbReference>
<comment type="subcellular location">
    <subcellularLocation>
        <location evidence="1">Cell membrane</location>
        <topology evidence="1">Multi-pass membrane protein</topology>
    </subcellularLocation>
</comment>
<comment type="pathway">
    <text evidence="2">Cell wall biogenesis; cell wall polysaccharide biosynthesis.</text>
</comment>
<dbReference type="EMBL" id="CP087164">
    <property type="protein sequence ID" value="UGS37242.1"/>
    <property type="molecule type" value="Genomic_DNA"/>
</dbReference>
<keyword evidence="16" id="KW-0328">Glycosyltransferase</keyword>
<evidence type="ECO:0000256" key="1">
    <source>
        <dbReference type="ARBA" id="ARBA00004651"/>
    </source>
</evidence>
<evidence type="ECO:0000256" key="7">
    <source>
        <dbReference type="ARBA" id="ARBA00022679"/>
    </source>
</evidence>
<feature type="transmembrane region" description="Helical" evidence="13">
    <location>
        <begin position="335"/>
        <end position="357"/>
    </location>
</feature>
<keyword evidence="17" id="KW-1185">Reference proteome</keyword>
<keyword evidence="10 13" id="KW-0472">Membrane</keyword>
<feature type="transmembrane region" description="Helical" evidence="13">
    <location>
        <begin position="397"/>
        <end position="416"/>
    </location>
</feature>
<evidence type="ECO:0000259" key="15">
    <source>
        <dbReference type="Pfam" id="PF12250"/>
    </source>
</evidence>
<feature type="transmembrane region" description="Helical" evidence="13">
    <location>
        <begin position="364"/>
        <end position="385"/>
    </location>
</feature>
<evidence type="ECO:0000259" key="14">
    <source>
        <dbReference type="Pfam" id="PF12249"/>
    </source>
</evidence>
<feature type="transmembrane region" description="Helical" evidence="13">
    <location>
        <begin position="12"/>
        <end position="36"/>
    </location>
</feature>
<keyword evidence="7 16" id="KW-0808">Transferase</keyword>
<evidence type="ECO:0000256" key="6">
    <source>
        <dbReference type="ARBA" id="ARBA00022475"/>
    </source>
</evidence>
<organism evidence="16 17">
    <name type="scientific">Capillimicrobium parvum</name>
    <dbReference type="NCBI Taxonomy" id="2884022"/>
    <lineage>
        <taxon>Bacteria</taxon>
        <taxon>Bacillati</taxon>
        <taxon>Actinomycetota</taxon>
        <taxon>Thermoleophilia</taxon>
        <taxon>Solirubrobacterales</taxon>
        <taxon>Capillimicrobiaceae</taxon>
        <taxon>Capillimicrobium</taxon>
    </lineage>
</organism>
<name>A0A9E7C240_9ACTN</name>
<evidence type="ECO:0000256" key="11">
    <source>
        <dbReference type="ARBA" id="ARBA00033184"/>
    </source>
</evidence>
<dbReference type="InterPro" id="IPR020959">
    <property type="entry name" value="ArabinofuranosylTrfase_AftA_C"/>
</dbReference>
<feature type="domain" description="Arabinofuranosyltransferase AftA C-terminal" evidence="14">
    <location>
        <begin position="446"/>
        <end position="600"/>
    </location>
</feature>
<accession>A0A9E7C240</accession>
<evidence type="ECO:0000313" key="16">
    <source>
        <dbReference type="EMBL" id="UGS37242.1"/>
    </source>
</evidence>
<feature type="transmembrane region" description="Helical" evidence="13">
    <location>
        <begin position="423"/>
        <end position="442"/>
    </location>
</feature>
<dbReference type="EC" id="2.4.2.46" evidence="4"/>
<keyword evidence="9 13" id="KW-1133">Transmembrane helix</keyword>
<feature type="transmembrane region" description="Helical" evidence="13">
    <location>
        <begin position="248"/>
        <end position="279"/>
    </location>
</feature>
<sequence length="605" mass="63372">MIARRLAWRSAELAVVLIVAAVGTLALHGVLVALHFRATDEVAPAIGPIWAALMIAIAVAAVLLDRRLAGHLHRRMAVAALAGAATALAMTPLMAGLLGTRQPPFTILRGDMAFRTEAVTRFAATWHLDDYTFRGLHSFYPPAWFWLGGRLANWTGATPWHVVKPLTIGTVGAALLLAFCLWRMVLRPGWALAAAIGSSLVLPTQTEAIAHATEAWYSPYSCLVAICGVAWLAAAWTTVRAPGDRGRLALLAVAGAALALTYDLLFVLLLAVLLALATVSRRERRAALQRAGAVCLGVAVLTAVFWVPLVLAIAGGSAAQGHYVRPDFLRVTTGLGGPVGLTVVVVAAVAALALTLWRPASQAVAALLVATIAYQLASVATLLLAHQQLQPHRAVTMLWATAGAAVAVALPTLGLGRTTIDPRLVAALAVVTVGATFGLGAAQGTTQATGPFTRAAHAPVDLAPSTEMARFITTATARRPQAVTVASTDRALLVTRPFHGFLALGARYAHPDAQVGRRIGVLRAAAACPDPACAARTLARTPFGPVDALVLTRTPAGLRIRTDRDGFPQPVPVTITFRPGLLDRAHWQRHDVGADAVLVRRGAAG</sequence>
<dbReference type="GO" id="GO:0005886">
    <property type="term" value="C:plasma membrane"/>
    <property type="evidence" value="ECO:0007669"/>
    <property type="project" value="UniProtKB-SubCell"/>
</dbReference>
<dbReference type="GO" id="GO:0016757">
    <property type="term" value="F:glycosyltransferase activity"/>
    <property type="evidence" value="ECO:0007669"/>
    <property type="project" value="UniProtKB-KW"/>
</dbReference>
<evidence type="ECO:0000256" key="10">
    <source>
        <dbReference type="ARBA" id="ARBA00023136"/>
    </source>
</evidence>
<comment type="similarity">
    <text evidence="3">Belongs to the glycosyltransferase 85 family.</text>
</comment>
<dbReference type="Pfam" id="PF12250">
    <property type="entry name" value="AftA_N"/>
    <property type="match status" value="1"/>
</dbReference>
<evidence type="ECO:0000256" key="2">
    <source>
        <dbReference type="ARBA" id="ARBA00004776"/>
    </source>
</evidence>
<evidence type="ECO:0000256" key="12">
    <source>
        <dbReference type="ARBA" id="ARBA00034030"/>
    </source>
</evidence>
<dbReference type="GO" id="GO:0044038">
    <property type="term" value="P:cell wall macromolecule biosynthetic process"/>
    <property type="evidence" value="ECO:0007669"/>
    <property type="project" value="InterPro"/>
</dbReference>
<feature type="transmembrane region" description="Helical" evidence="13">
    <location>
        <begin position="76"/>
        <end position="98"/>
    </location>
</feature>
<feature type="transmembrane region" description="Helical" evidence="13">
    <location>
        <begin position="217"/>
        <end position="236"/>
    </location>
</feature>
<feature type="transmembrane region" description="Helical" evidence="13">
    <location>
        <begin position="291"/>
        <end position="315"/>
    </location>
</feature>
<evidence type="ECO:0000256" key="8">
    <source>
        <dbReference type="ARBA" id="ARBA00022692"/>
    </source>
</evidence>
<dbReference type="AlphaFoldDB" id="A0A9E7C240"/>
<evidence type="ECO:0000256" key="4">
    <source>
        <dbReference type="ARBA" id="ARBA00012037"/>
    </source>
</evidence>
<keyword evidence="6" id="KW-1003">Cell membrane</keyword>
<dbReference type="Proteomes" id="UP001162834">
    <property type="component" value="Chromosome"/>
</dbReference>
<comment type="catalytic activity">
    <reaction evidence="12">
        <text>Adds an alpha-D-arabinofuranosyl group from trans,octacis-decaprenylphospho-beta-D-arabinofuranose at the 5-O-position of the eighth, tenth and twelfth galactofuranose unit of the galactofuranan chain of [beta-D-galactofuranosyl-(1-&gt;5)-beta-D-galactofuranosyl-(1-&gt;6)]14-beta-D-galactofuranosyl-(1-&gt;5)-beta-D-galactofuranosyl-(1-&gt;4)-alpha-L-rhamnopyranosyl-(1-&gt;3)-N-acetyl-alpha-D-glucosaminyl-diphospho-trans,octacis-decaprenol.</text>
        <dbReference type="EC" id="2.4.2.46"/>
    </reaction>
</comment>